<dbReference type="Proteomes" id="UP001419268">
    <property type="component" value="Unassembled WGS sequence"/>
</dbReference>
<comment type="caution">
    <text evidence="1">The sequence shown here is derived from an EMBL/GenBank/DDBJ whole genome shotgun (WGS) entry which is preliminary data.</text>
</comment>
<keyword evidence="2" id="KW-1185">Reference proteome</keyword>
<accession>A0AAP0ICS5</accession>
<name>A0AAP0ICS5_9MAGN</name>
<evidence type="ECO:0000313" key="2">
    <source>
        <dbReference type="Proteomes" id="UP001419268"/>
    </source>
</evidence>
<dbReference type="EMBL" id="JBBNAG010000008">
    <property type="protein sequence ID" value="KAK9112895.1"/>
    <property type="molecule type" value="Genomic_DNA"/>
</dbReference>
<evidence type="ECO:0000313" key="1">
    <source>
        <dbReference type="EMBL" id="KAK9112895.1"/>
    </source>
</evidence>
<gene>
    <name evidence="1" type="ORF">Scep_020414</name>
</gene>
<dbReference type="AlphaFoldDB" id="A0AAP0ICS5"/>
<sequence>MRSNISSASLFGEADVWWRSMVARNGKPKDWTNSMRGSIRSISLPWSGT</sequence>
<proteinExistence type="predicted"/>
<reference evidence="1 2" key="1">
    <citation type="submission" date="2024-01" db="EMBL/GenBank/DDBJ databases">
        <title>Genome assemblies of Stephania.</title>
        <authorList>
            <person name="Yang L."/>
        </authorList>
    </citation>
    <scope>NUCLEOTIDE SEQUENCE [LARGE SCALE GENOMIC DNA]</scope>
    <source>
        <strain evidence="1">JXDWG</strain>
        <tissue evidence="1">Leaf</tissue>
    </source>
</reference>
<protein>
    <submittedName>
        <fullName evidence="1">Uncharacterized protein</fullName>
    </submittedName>
</protein>
<organism evidence="1 2">
    <name type="scientific">Stephania cephalantha</name>
    <dbReference type="NCBI Taxonomy" id="152367"/>
    <lineage>
        <taxon>Eukaryota</taxon>
        <taxon>Viridiplantae</taxon>
        <taxon>Streptophyta</taxon>
        <taxon>Embryophyta</taxon>
        <taxon>Tracheophyta</taxon>
        <taxon>Spermatophyta</taxon>
        <taxon>Magnoliopsida</taxon>
        <taxon>Ranunculales</taxon>
        <taxon>Menispermaceae</taxon>
        <taxon>Menispermoideae</taxon>
        <taxon>Cissampelideae</taxon>
        <taxon>Stephania</taxon>
    </lineage>
</organism>